<dbReference type="EMBL" id="PGOL01000048">
    <property type="protein sequence ID" value="PKI78441.1"/>
    <property type="molecule type" value="Genomic_DNA"/>
</dbReference>
<gene>
    <name evidence="1" type="ORF">CRG98_001153</name>
</gene>
<accession>A0A2I0LCN6</accession>
<sequence>MQMNLRLHRLVVSTHGSKCFDYLNPRGVASGGRRKPLEVKLKCRAVEYPTGSDRPDWVDWLQERHQLDGLDSAGHGGSA</sequence>
<protein>
    <submittedName>
        <fullName evidence="1">Uncharacterized protein</fullName>
    </submittedName>
</protein>
<dbReference type="Proteomes" id="UP000233551">
    <property type="component" value="Unassembled WGS sequence"/>
</dbReference>
<name>A0A2I0LCN6_PUNGR</name>
<reference evidence="1 2" key="1">
    <citation type="submission" date="2017-11" db="EMBL/GenBank/DDBJ databases">
        <title>De-novo sequencing of pomegranate (Punica granatum L.) genome.</title>
        <authorList>
            <person name="Akparov Z."/>
            <person name="Amiraslanov A."/>
            <person name="Hajiyeva S."/>
            <person name="Abbasov M."/>
            <person name="Kaur K."/>
            <person name="Hamwieh A."/>
            <person name="Solovyev V."/>
            <person name="Salamov A."/>
            <person name="Braich B."/>
            <person name="Kosarev P."/>
            <person name="Mahmoud A."/>
            <person name="Hajiyev E."/>
            <person name="Babayeva S."/>
            <person name="Izzatullayeva V."/>
            <person name="Mammadov A."/>
            <person name="Mammadov A."/>
            <person name="Sharifova S."/>
            <person name="Ojaghi J."/>
            <person name="Eynullazada K."/>
            <person name="Bayramov B."/>
            <person name="Abdulazimova A."/>
            <person name="Shahmuradov I."/>
        </authorList>
    </citation>
    <scope>NUCLEOTIDE SEQUENCE [LARGE SCALE GENOMIC DNA]</scope>
    <source>
        <strain evidence="2">cv. AG2017</strain>
        <tissue evidence="1">Leaf</tissue>
    </source>
</reference>
<organism evidence="1 2">
    <name type="scientific">Punica granatum</name>
    <name type="common">Pomegranate</name>
    <dbReference type="NCBI Taxonomy" id="22663"/>
    <lineage>
        <taxon>Eukaryota</taxon>
        <taxon>Viridiplantae</taxon>
        <taxon>Streptophyta</taxon>
        <taxon>Embryophyta</taxon>
        <taxon>Tracheophyta</taxon>
        <taxon>Spermatophyta</taxon>
        <taxon>Magnoliopsida</taxon>
        <taxon>eudicotyledons</taxon>
        <taxon>Gunneridae</taxon>
        <taxon>Pentapetalae</taxon>
        <taxon>rosids</taxon>
        <taxon>malvids</taxon>
        <taxon>Myrtales</taxon>
        <taxon>Lythraceae</taxon>
        <taxon>Punica</taxon>
    </lineage>
</organism>
<keyword evidence="2" id="KW-1185">Reference proteome</keyword>
<evidence type="ECO:0000313" key="2">
    <source>
        <dbReference type="Proteomes" id="UP000233551"/>
    </source>
</evidence>
<proteinExistence type="predicted"/>
<evidence type="ECO:0000313" key="1">
    <source>
        <dbReference type="EMBL" id="PKI78441.1"/>
    </source>
</evidence>
<comment type="caution">
    <text evidence="1">The sequence shown here is derived from an EMBL/GenBank/DDBJ whole genome shotgun (WGS) entry which is preliminary data.</text>
</comment>
<dbReference type="AlphaFoldDB" id="A0A2I0LCN6"/>